<dbReference type="PANTHER" id="PTHR22550:SF5">
    <property type="entry name" value="LEUCINE ZIPPER PROTEIN 4"/>
    <property type="match status" value="1"/>
</dbReference>
<evidence type="ECO:0008006" key="5">
    <source>
        <dbReference type="Google" id="ProtNLM"/>
    </source>
</evidence>
<dbReference type="Proteomes" id="UP000187172">
    <property type="component" value="Unassembled WGS sequence"/>
</dbReference>
<evidence type="ECO:0000256" key="2">
    <source>
        <dbReference type="ARBA" id="ARBA00023136"/>
    </source>
</evidence>
<dbReference type="EMBL" id="MRTP01000028">
    <property type="protein sequence ID" value="OMF44003.1"/>
    <property type="molecule type" value="Genomic_DNA"/>
</dbReference>
<dbReference type="InterPro" id="IPR004995">
    <property type="entry name" value="Spore_Ger"/>
</dbReference>
<dbReference type="AlphaFoldDB" id="A0A1R1DWL6"/>
<dbReference type="RefSeq" id="WP_076177039.1">
    <property type="nucleotide sequence ID" value="NZ_MRTP01000028.1"/>
</dbReference>
<reference evidence="3 4" key="1">
    <citation type="submission" date="2016-11" db="EMBL/GenBank/DDBJ databases">
        <title>Paenibacillus species isolates.</title>
        <authorList>
            <person name="Beno S.M."/>
        </authorList>
    </citation>
    <scope>NUCLEOTIDE SEQUENCE [LARGE SCALE GENOMIC DNA]</scope>
    <source>
        <strain evidence="3 4">FSL R5-0378</strain>
    </source>
</reference>
<evidence type="ECO:0000313" key="4">
    <source>
        <dbReference type="Proteomes" id="UP000187172"/>
    </source>
</evidence>
<dbReference type="GO" id="GO:0009847">
    <property type="term" value="P:spore germination"/>
    <property type="evidence" value="ECO:0007669"/>
    <property type="project" value="InterPro"/>
</dbReference>
<organism evidence="3 4">
    <name type="scientific">Paenibacillus rhizosphaerae</name>
    <dbReference type="NCBI Taxonomy" id="297318"/>
    <lineage>
        <taxon>Bacteria</taxon>
        <taxon>Bacillati</taxon>
        <taxon>Bacillota</taxon>
        <taxon>Bacilli</taxon>
        <taxon>Bacillales</taxon>
        <taxon>Paenibacillaceae</taxon>
        <taxon>Paenibacillus</taxon>
    </lineage>
</organism>
<keyword evidence="2" id="KW-0472">Membrane</keyword>
<gene>
    <name evidence="3" type="ORF">BK138_35165</name>
</gene>
<sequence length="147" mass="16751">MIRRIIVTPNLKVGKLTQTEVVLAYIEGIASTSMLDEIRSRVEQIDLQGVLESGYIEESIEDTHFSPFPQMQSTERPDVVSAGLMEGRVAVLVNGSPINLIVPMTFWDGLQAPDDYYERFMYVTLNRWIRLIICPCLPLRSLRYTLS</sequence>
<dbReference type="STRING" id="297318.BK138_35165"/>
<dbReference type="InterPro" id="IPR050768">
    <property type="entry name" value="UPF0353/GerABKA_families"/>
</dbReference>
<accession>A0A1R1DWL6</accession>
<keyword evidence="4" id="KW-1185">Reference proteome</keyword>
<dbReference type="GO" id="GO:0016020">
    <property type="term" value="C:membrane"/>
    <property type="evidence" value="ECO:0007669"/>
    <property type="project" value="InterPro"/>
</dbReference>
<dbReference type="Pfam" id="PF03323">
    <property type="entry name" value="GerA"/>
    <property type="match status" value="1"/>
</dbReference>
<name>A0A1R1DWL6_9BACL</name>
<comment type="similarity">
    <text evidence="1">Belongs to the GerABKA family.</text>
</comment>
<protein>
    <recommendedName>
        <fullName evidence="5">Spore germination protein</fullName>
    </recommendedName>
</protein>
<evidence type="ECO:0000313" key="3">
    <source>
        <dbReference type="EMBL" id="OMF44003.1"/>
    </source>
</evidence>
<evidence type="ECO:0000256" key="1">
    <source>
        <dbReference type="ARBA" id="ARBA00005278"/>
    </source>
</evidence>
<proteinExistence type="inferred from homology"/>
<dbReference type="PANTHER" id="PTHR22550">
    <property type="entry name" value="SPORE GERMINATION PROTEIN"/>
    <property type="match status" value="1"/>
</dbReference>
<comment type="caution">
    <text evidence="3">The sequence shown here is derived from an EMBL/GenBank/DDBJ whole genome shotgun (WGS) entry which is preliminary data.</text>
</comment>